<evidence type="ECO:0000256" key="3">
    <source>
        <dbReference type="ARBA" id="ARBA00023284"/>
    </source>
</evidence>
<dbReference type="GO" id="GO:0015035">
    <property type="term" value="F:protein-disulfide reductase activity"/>
    <property type="evidence" value="ECO:0007669"/>
    <property type="project" value="TreeGrafter"/>
</dbReference>
<dbReference type="SUPFAM" id="SSF52833">
    <property type="entry name" value="Thioredoxin-like"/>
    <property type="match status" value="1"/>
</dbReference>
<evidence type="ECO:0000259" key="4">
    <source>
        <dbReference type="Pfam" id="PF00085"/>
    </source>
</evidence>
<comment type="function">
    <text evidence="1">Participates in various redox reactions through the reversible oxidation of its active center dithiol to a disulfide and catalyzes dithiol-disulfide exchange reactions.</text>
</comment>
<evidence type="ECO:0000256" key="1">
    <source>
        <dbReference type="ARBA" id="ARBA00003318"/>
    </source>
</evidence>
<dbReference type="InterPro" id="IPR036249">
    <property type="entry name" value="Thioredoxin-like_sf"/>
</dbReference>
<evidence type="ECO:0000256" key="2">
    <source>
        <dbReference type="ARBA" id="ARBA00008987"/>
    </source>
</evidence>
<feature type="domain" description="Thioredoxin" evidence="4">
    <location>
        <begin position="1"/>
        <end position="68"/>
    </location>
</feature>
<accession>A0A7I9ZK48</accession>
<protein>
    <recommendedName>
        <fullName evidence="4">Thioredoxin domain-containing protein</fullName>
    </recommendedName>
</protein>
<dbReference type="Gene3D" id="3.40.30.10">
    <property type="entry name" value="Glutaredoxin"/>
    <property type="match status" value="1"/>
</dbReference>
<dbReference type="EMBL" id="BLLB01000002">
    <property type="protein sequence ID" value="GFH01382.1"/>
    <property type="molecule type" value="Genomic_DNA"/>
</dbReference>
<evidence type="ECO:0000313" key="5">
    <source>
        <dbReference type="EMBL" id="GFH01382.1"/>
    </source>
</evidence>
<dbReference type="PANTHER" id="PTHR45663">
    <property type="entry name" value="GEO12009P1"/>
    <property type="match status" value="1"/>
</dbReference>
<name>A0A7I9ZK48_9MYCO</name>
<proteinExistence type="inferred from homology"/>
<sequence length="73" mass="7617">MVSPALEQLAGERAGGLKLVKIDVDAAPGLSRRFDVSAVPTLLLIDHGRVLARKAGAAPLAALRSWLDESLAT</sequence>
<dbReference type="GO" id="GO:0045454">
    <property type="term" value="P:cell redox homeostasis"/>
    <property type="evidence" value="ECO:0007669"/>
    <property type="project" value="TreeGrafter"/>
</dbReference>
<keyword evidence="6" id="KW-1185">Reference proteome</keyword>
<dbReference type="GO" id="GO:0005829">
    <property type="term" value="C:cytosol"/>
    <property type="evidence" value="ECO:0007669"/>
    <property type="project" value="TreeGrafter"/>
</dbReference>
<evidence type="ECO:0000313" key="6">
    <source>
        <dbReference type="Proteomes" id="UP000465304"/>
    </source>
</evidence>
<organism evidence="5 6">
    <name type="scientific">Mycolicibacterium hippocampi</name>
    <dbReference type="NCBI Taxonomy" id="659824"/>
    <lineage>
        <taxon>Bacteria</taxon>
        <taxon>Bacillati</taxon>
        <taxon>Actinomycetota</taxon>
        <taxon>Actinomycetes</taxon>
        <taxon>Mycobacteriales</taxon>
        <taxon>Mycobacteriaceae</taxon>
        <taxon>Mycolicibacterium</taxon>
    </lineage>
</organism>
<comment type="caution">
    <text evidence="5">The sequence shown here is derived from an EMBL/GenBank/DDBJ whole genome shotgun (WGS) entry which is preliminary data.</text>
</comment>
<dbReference type="CDD" id="cd02947">
    <property type="entry name" value="TRX_family"/>
    <property type="match status" value="1"/>
</dbReference>
<dbReference type="Proteomes" id="UP000465304">
    <property type="component" value="Unassembled WGS sequence"/>
</dbReference>
<dbReference type="AlphaFoldDB" id="A0A7I9ZK48"/>
<gene>
    <name evidence="5" type="ORF">MHIP_18650</name>
</gene>
<dbReference type="InterPro" id="IPR013766">
    <property type="entry name" value="Thioredoxin_domain"/>
</dbReference>
<reference evidence="5 6" key="1">
    <citation type="journal article" date="2019" name="Emerg. Microbes Infect.">
        <title>Comprehensive subspecies identification of 175 nontuberculous mycobacteria species based on 7547 genomic profiles.</title>
        <authorList>
            <person name="Matsumoto Y."/>
            <person name="Kinjo T."/>
            <person name="Motooka D."/>
            <person name="Nabeya D."/>
            <person name="Jung N."/>
            <person name="Uechi K."/>
            <person name="Horii T."/>
            <person name="Iida T."/>
            <person name="Fujita J."/>
            <person name="Nakamura S."/>
        </authorList>
    </citation>
    <scope>NUCLEOTIDE SEQUENCE [LARGE SCALE GENOMIC DNA]</scope>
    <source>
        <strain evidence="5 6">JCM 30996</strain>
    </source>
</reference>
<keyword evidence="3" id="KW-0676">Redox-active center</keyword>
<dbReference type="PANTHER" id="PTHR45663:SF11">
    <property type="entry name" value="GEO12009P1"/>
    <property type="match status" value="1"/>
</dbReference>
<comment type="similarity">
    <text evidence="2">Belongs to the thioredoxin family.</text>
</comment>
<dbReference type="Pfam" id="PF00085">
    <property type="entry name" value="Thioredoxin"/>
    <property type="match status" value="1"/>
</dbReference>